<proteinExistence type="predicted"/>
<keyword evidence="8" id="KW-1185">Reference proteome</keyword>
<feature type="compositionally biased region" description="Polar residues" evidence="7">
    <location>
        <begin position="533"/>
        <end position="562"/>
    </location>
</feature>
<dbReference type="Proteomes" id="UP000038045">
    <property type="component" value="Unplaced"/>
</dbReference>
<evidence type="ECO:0000256" key="7">
    <source>
        <dbReference type="SAM" id="MobiDB-lite"/>
    </source>
</evidence>
<dbReference type="WBParaSite" id="PTRK_0001006100.1">
    <property type="protein sequence ID" value="PTRK_0001006100.1"/>
    <property type="gene ID" value="PTRK_0001006100"/>
</dbReference>
<feature type="region of interest" description="Disordered" evidence="7">
    <location>
        <begin position="35"/>
        <end position="60"/>
    </location>
</feature>
<protein>
    <submittedName>
        <fullName evidence="9">P66_CC domain-containing protein</fullName>
    </submittedName>
</protein>
<organism evidence="8 9">
    <name type="scientific">Parastrongyloides trichosuri</name>
    <name type="common">Possum-specific nematode worm</name>
    <dbReference type="NCBI Taxonomy" id="131310"/>
    <lineage>
        <taxon>Eukaryota</taxon>
        <taxon>Metazoa</taxon>
        <taxon>Ecdysozoa</taxon>
        <taxon>Nematoda</taxon>
        <taxon>Chromadorea</taxon>
        <taxon>Rhabditida</taxon>
        <taxon>Tylenchina</taxon>
        <taxon>Panagrolaimomorpha</taxon>
        <taxon>Strongyloidoidea</taxon>
        <taxon>Strongyloididae</taxon>
        <taxon>Parastrongyloides</taxon>
    </lineage>
</organism>
<dbReference type="AlphaFoldDB" id="A0A0N4ZNE7"/>
<name>A0A0N4ZNE7_PARTI</name>
<reference evidence="9" key="1">
    <citation type="submission" date="2017-02" db="UniProtKB">
        <authorList>
            <consortium name="WormBaseParasite"/>
        </authorList>
    </citation>
    <scope>IDENTIFICATION</scope>
</reference>
<feature type="region of interest" description="Disordered" evidence="7">
    <location>
        <begin position="506"/>
        <end position="580"/>
    </location>
</feature>
<dbReference type="PANTHER" id="PTHR13455">
    <property type="entry name" value="TRANSCRIPTIONAL REPRESSOR P66-RELATED"/>
    <property type="match status" value="1"/>
</dbReference>
<dbReference type="PANTHER" id="PTHR13455:SF7">
    <property type="entry name" value="SIMJANG, ISOFORM E"/>
    <property type="match status" value="1"/>
</dbReference>
<evidence type="ECO:0000256" key="3">
    <source>
        <dbReference type="ARBA" id="ARBA00023054"/>
    </source>
</evidence>
<comment type="subcellular location">
    <subcellularLocation>
        <location evidence="1">Nucleus</location>
    </subcellularLocation>
</comment>
<dbReference type="InterPro" id="IPR040386">
    <property type="entry name" value="P66"/>
</dbReference>
<evidence type="ECO:0000256" key="1">
    <source>
        <dbReference type="ARBA" id="ARBA00004123"/>
    </source>
</evidence>
<feature type="compositionally biased region" description="Low complexity" evidence="7">
    <location>
        <begin position="567"/>
        <end position="580"/>
    </location>
</feature>
<evidence type="ECO:0000313" key="8">
    <source>
        <dbReference type="Proteomes" id="UP000038045"/>
    </source>
</evidence>
<keyword evidence="5" id="KW-0539">Nucleus</keyword>
<evidence type="ECO:0000256" key="6">
    <source>
        <dbReference type="SAM" id="Coils"/>
    </source>
</evidence>
<evidence type="ECO:0000256" key="2">
    <source>
        <dbReference type="ARBA" id="ARBA00023015"/>
    </source>
</evidence>
<feature type="coiled-coil region" evidence="6">
    <location>
        <begin position="664"/>
        <end position="707"/>
    </location>
</feature>
<keyword evidence="2" id="KW-0805">Transcription regulation</keyword>
<feature type="compositionally biased region" description="Low complexity" evidence="7">
    <location>
        <begin position="511"/>
        <end position="532"/>
    </location>
</feature>
<keyword evidence="3 6" id="KW-0175">Coiled coil</keyword>
<evidence type="ECO:0000256" key="4">
    <source>
        <dbReference type="ARBA" id="ARBA00023163"/>
    </source>
</evidence>
<accession>A0A0N4ZNE7</accession>
<feature type="region of interest" description="Disordered" evidence="7">
    <location>
        <begin position="193"/>
        <end position="241"/>
    </location>
</feature>
<evidence type="ECO:0000313" key="9">
    <source>
        <dbReference type="WBParaSite" id="PTRK_0001006100.1"/>
    </source>
</evidence>
<feature type="region of interest" description="Disordered" evidence="7">
    <location>
        <begin position="339"/>
        <end position="359"/>
    </location>
</feature>
<evidence type="ECO:0000256" key="5">
    <source>
        <dbReference type="ARBA" id="ARBA00023242"/>
    </source>
</evidence>
<dbReference type="STRING" id="131310.A0A0N4ZNE7"/>
<sequence length="771" mass="85297">MQFSSINMENSSENHLPQTMNFSAIDTDKLKGKDDSVLSVDNSQDNGDDGHDSSLRRSTRVSALKAQEKIKYKDSVVSDVALVESLTISENIQPAKKKPKIVHPELLDQYHCSFGVKLINDEVCLMSDGSEISSLNGDEIEEMKQVMEDQQAHQSTESEKREQMIEIKHLKAALRQEEAKLLIMNKIRSLQQSNIKQDQKKGTSQYAGNGYKSSMSTPHSSRNTNNRFSNQNGNNYDQMKTTDSAGMQQLSQFFQRIFSSNILAPNIQNQAKEFLALLAQSQKNNPQAAAALQQAALQMFNKIKQSMPISSNNTPAPTTINTKTTPISVVNTPQPQAVPKVASQSQPSVLQQQANNEERRKQIRNQLRKHVEDNLKSVVKWPELLKNNFNFVPNALAPDFTGLHGLNNVVQRNLKDKSVSMKIEVDIYECSICGTDWTPTWRAIGDSENEEDLKIACDKCAKEAKLKRITEKYTEYLFKFLDQIAKQEHELETQIESGKFDVQIQQPTPVTIPKQTTTNSTTTATKQPKTATLSNGTTSNVSQPKQSVPSTSNIPKQQSQKSGNKRSAPAPATASSSTTNTFNAANNAQYAQLISAALANKNQANNTQQQLAMLALNQQLGSNPAMRAMLQNLSVNPVAVSAFAQAMANSNNQQNQQAMFVKALMEAQAQSQKQQAELVKKMAEQALQQQQQNLRQQQAAKAAQQAAKVASSINNTTNNDSQNAALQNNEMLKRILTLAQVDPGLAMLIKNNPAMVQQLLAQQNLQNAGKK</sequence>
<keyword evidence="4" id="KW-0804">Transcription</keyword>
<feature type="compositionally biased region" description="Polar residues" evidence="7">
    <location>
        <begin position="342"/>
        <end position="355"/>
    </location>
</feature>
<dbReference type="GO" id="GO:0000122">
    <property type="term" value="P:negative regulation of transcription by RNA polymerase II"/>
    <property type="evidence" value="ECO:0007669"/>
    <property type="project" value="InterPro"/>
</dbReference>
<dbReference type="GO" id="GO:0016581">
    <property type="term" value="C:NuRD complex"/>
    <property type="evidence" value="ECO:0007669"/>
    <property type="project" value="TreeGrafter"/>
</dbReference>